<dbReference type="EMBL" id="CP144699">
    <property type="protein sequence ID" value="WVZ19042.1"/>
    <property type="molecule type" value="Genomic_DNA"/>
</dbReference>
<keyword evidence="4" id="KW-1185">Reference proteome</keyword>
<reference evidence="3 4" key="1">
    <citation type="journal article" date="2023" name="Life. Sci Alliance">
        <title>Evolutionary insights into 3D genome organization and epigenetic landscape of Vigna mungo.</title>
        <authorList>
            <person name="Junaid A."/>
            <person name="Singh B."/>
            <person name="Bhatia S."/>
        </authorList>
    </citation>
    <scope>NUCLEOTIDE SEQUENCE [LARGE SCALE GENOMIC DNA]</scope>
    <source>
        <strain evidence="3">Urdbean</strain>
    </source>
</reference>
<keyword evidence="2" id="KW-0472">Membrane</keyword>
<feature type="transmembrane region" description="Helical" evidence="2">
    <location>
        <begin position="86"/>
        <end position="108"/>
    </location>
</feature>
<proteinExistence type="predicted"/>
<dbReference type="AlphaFoldDB" id="A0AAQ3P218"/>
<protein>
    <submittedName>
        <fullName evidence="3">Uncharacterized protein</fullName>
    </submittedName>
</protein>
<feature type="region of interest" description="Disordered" evidence="1">
    <location>
        <begin position="322"/>
        <end position="347"/>
    </location>
</feature>
<keyword evidence="2" id="KW-0812">Transmembrane</keyword>
<evidence type="ECO:0000313" key="3">
    <source>
        <dbReference type="EMBL" id="WVZ19042.1"/>
    </source>
</evidence>
<dbReference type="Proteomes" id="UP001374535">
    <property type="component" value="Chromosome 2"/>
</dbReference>
<keyword evidence="2" id="KW-1133">Transmembrane helix</keyword>
<organism evidence="3 4">
    <name type="scientific">Vigna mungo</name>
    <name type="common">Black gram</name>
    <name type="synonym">Phaseolus mungo</name>
    <dbReference type="NCBI Taxonomy" id="3915"/>
    <lineage>
        <taxon>Eukaryota</taxon>
        <taxon>Viridiplantae</taxon>
        <taxon>Streptophyta</taxon>
        <taxon>Embryophyta</taxon>
        <taxon>Tracheophyta</taxon>
        <taxon>Spermatophyta</taxon>
        <taxon>Magnoliopsida</taxon>
        <taxon>eudicotyledons</taxon>
        <taxon>Gunneridae</taxon>
        <taxon>Pentapetalae</taxon>
        <taxon>rosids</taxon>
        <taxon>fabids</taxon>
        <taxon>Fabales</taxon>
        <taxon>Fabaceae</taxon>
        <taxon>Papilionoideae</taxon>
        <taxon>50 kb inversion clade</taxon>
        <taxon>NPAAA clade</taxon>
        <taxon>indigoferoid/millettioid clade</taxon>
        <taxon>Phaseoleae</taxon>
        <taxon>Vigna</taxon>
    </lineage>
</organism>
<name>A0AAQ3P218_VIGMU</name>
<evidence type="ECO:0000313" key="4">
    <source>
        <dbReference type="Proteomes" id="UP001374535"/>
    </source>
</evidence>
<evidence type="ECO:0000256" key="1">
    <source>
        <dbReference type="SAM" id="MobiDB-lite"/>
    </source>
</evidence>
<gene>
    <name evidence="3" type="ORF">V8G54_006364</name>
</gene>
<evidence type="ECO:0000256" key="2">
    <source>
        <dbReference type="SAM" id="Phobius"/>
    </source>
</evidence>
<sequence length="363" mass="40553">MLRCRILPNCLISASNTSFPILFTSLILFTTTHSPFVIAALYADPSPPFPSTSAAAFIMSCSPNTPLVSFTITMSPLLFSLLSPTLPLTLATCTSTASSALLFLLTAVNSTRRFRVKSRNNNAATDTTTSTTITFLPHPLPYSSSPTLLAIEYDVSETSHAFTNGLPHRPSFPTNESTVNVARLPGMGPSSLLKERSSDFSRWPKLGIKPEKELYSRWSSLRRSSWVRDWGMVPLKRLPESQSFLREFNGSKKSFGIGPEKRFWVKRRDLIEPSLLNAGIGPEKELLMKLRVLRPRISARASTSIGPERSKSERCRPVMTPLKQTTPSQVPEQGETLGIHEERERSPLTRDCLRRRRDWVSVE</sequence>
<feature type="compositionally biased region" description="Basic and acidic residues" evidence="1">
    <location>
        <begin position="338"/>
        <end position="347"/>
    </location>
</feature>
<accession>A0AAQ3P218</accession>
<feature type="compositionally biased region" description="Polar residues" evidence="1">
    <location>
        <begin position="322"/>
        <end position="331"/>
    </location>
</feature>
<feature type="transmembrane region" description="Helical" evidence="2">
    <location>
        <begin position="21"/>
        <end position="43"/>
    </location>
</feature>